<feature type="compositionally biased region" description="Basic and acidic residues" evidence="1">
    <location>
        <begin position="164"/>
        <end position="174"/>
    </location>
</feature>
<accession>A0A2T0YIY3</accession>
<name>A0A2T0YIY3_9MICC</name>
<dbReference type="AlphaFoldDB" id="A0A2T0YIY3"/>
<dbReference type="EMBL" id="PVTY01000009">
    <property type="protein sequence ID" value="PRZ15166.1"/>
    <property type="molecule type" value="Genomic_DNA"/>
</dbReference>
<keyword evidence="3" id="KW-1185">Reference proteome</keyword>
<proteinExistence type="predicted"/>
<dbReference type="Proteomes" id="UP000238217">
    <property type="component" value="Unassembled WGS sequence"/>
</dbReference>
<reference evidence="2 3" key="1">
    <citation type="submission" date="2018-03" db="EMBL/GenBank/DDBJ databases">
        <title>Comparative analysis of microorganisms from saline springs in Andes Mountain Range, Colombia.</title>
        <authorList>
            <person name="Rubin E."/>
        </authorList>
    </citation>
    <scope>NUCLEOTIDE SEQUENCE [LARGE SCALE GENOMIC DNA]</scope>
    <source>
        <strain evidence="2 3">CG 35</strain>
    </source>
</reference>
<evidence type="ECO:0000313" key="3">
    <source>
        <dbReference type="Proteomes" id="UP000238217"/>
    </source>
</evidence>
<comment type="caution">
    <text evidence="2">The sequence shown here is derived from an EMBL/GenBank/DDBJ whole genome shotgun (WGS) entry which is preliminary data.</text>
</comment>
<feature type="region of interest" description="Disordered" evidence="1">
    <location>
        <begin position="125"/>
        <end position="174"/>
    </location>
</feature>
<feature type="compositionally biased region" description="Gly residues" evidence="1">
    <location>
        <begin position="141"/>
        <end position="150"/>
    </location>
</feature>
<dbReference type="OrthoDB" id="3383452at2"/>
<protein>
    <submittedName>
        <fullName evidence="2">Uncharacterized protein</fullName>
    </submittedName>
</protein>
<feature type="region of interest" description="Disordered" evidence="1">
    <location>
        <begin position="252"/>
        <end position="272"/>
    </location>
</feature>
<dbReference type="RefSeq" id="WP_106123090.1">
    <property type="nucleotide sequence ID" value="NZ_PVTY01000009.1"/>
</dbReference>
<evidence type="ECO:0000313" key="2">
    <source>
        <dbReference type="EMBL" id="PRZ15166.1"/>
    </source>
</evidence>
<sequence length="300" mass="34386">MRIRSIKPEFWRSDDIAQLPRDDRLLFIGIWSYVDDNGVGRDQASLIAADLFAHDLSIDPTETLRRVNMGLQRLYMDGLIHRYRGPYNGKDRDFLQVANWDSHQRIQNPGKARYPRSDAQGVTIPETLHRSSVEPTEILGPGAGEQGSRGAGTSSSEVAAATPDPERPDPNAREDIKGIYDHLHQRLTENENKTPDTPPKAWLDAARLLLDRDKRPEAEIHRVIDWCQQDGFWKTNILSLPKLREKYDQLRLKAQEPQRPTGPPQQFRSAAERRYAQGATLVADELAQWQEQQRQKEITR</sequence>
<gene>
    <name evidence="2" type="ORF">BCL67_10987</name>
</gene>
<evidence type="ECO:0000256" key="1">
    <source>
        <dbReference type="SAM" id="MobiDB-lite"/>
    </source>
</evidence>
<organism evidence="2 3">
    <name type="scientific">Nesterenkonia sandarakina</name>
    <dbReference type="NCBI Taxonomy" id="272918"/>
    <lineage>
        <taxon>Bacteria</taxon>
        <taxon>Bacillati</taxon>
        <taxon>Actinomycetota</taxon>
        <taxon>Actinomycetes</taxon>
        <taxon>Micrococcales</taxon>
        <taxon>Micrococcaceae</taxon>
        <taxon>Nesterenkonia</taxon>
    </lineage>
</organism>